<dbReference type="STRING" id="1095630.A0A2J6TRT3"/>
<keyword evidence="1" id="KW-0472">Membrane</keyword>
<dbReference type="InParanoid" id="A0A2J6TRT3"/>
<feature type="transmembrane region" description="Helical" evidence="1">
    <location>
        <begin position="26"/>
        <end position="47"/>
    </location>
</feature>
<evidence type="ECO:0000256" key="1">
    <source>
        <dbReference type="SAM" id="Phobius"/>
    </source>
</evidence>
<evidence type="ECO:0000313" key="2">
    <source>
        <dbReference type="EMBL" id="PMD65731.1"/>
    </source>
</evidence>
<keyword evidence="1" id="KW-0812">Transmembrane</keyword>
<dbReference type="RefSeq" id="XP_024742635.1">
    <property type="nucleotide sequence ID" value="XM_024872915.1"/>
</dbReference>
<dbReference type="AlphaFoldDB" id="A0A2J6TRT3"/>
<name>A0A2J6TRT3_9HELO</name>
<accession>A0A2J6TRT3</accession>
<dbReference type="EMBL" id="KZ613746">
    <property type="protein sequence ID" value="PMD65731.1"/>
    <property type="molecule type" value="Genomic_DNA"/>
</dbReference>
<protein>
    <submittedName>
        <fullName evidence="2">Uncharacterized protein</fullName>
    </submittedName>
</protein>
<keyword evidence="1" id="KW-1133">Transmembrane helix</keyword>
<organism evidence="2 3">
    <name type="scientific">Hyaloscypha bicolor E</name>
    <dbReference type="NCBI Taxonomy" id="1095630"/>
    <lineage>
        <taxon>Eukaryota</taxon>
        <taxon>Fungi</taxon>
        <taxon>Dikarya</taxon>
        <taxon>Ascomycota</taxon>
        <taxon>Pezizomycotina</taxon>
        <taxon>Leotiomycetes</taxon>
        <taxon>Helotiales</taxon>
        <taxon>Hyaloscyphaceae</taxon>
        <taxon>Hyaloscypha</taxon>
        <taxon>Hyaloscypha bicolor</taxon>
    </lineage>
</organism>
<keyword evidence="3" id="KW-1185">Reference proteome</keyword>
<dbReference type="GeneID" id="36580995"/>
<proteinExistence type="predicted"/>
<evidence type="ECO:0000313" key="3">
    <source>
        <dbReference type="Proteomes" id="UP000235371"/>
    </source>
</evidence>
<feature type="non-terminal residue" evidence="2">
    <location>
        <position position="96"/>
    </location>
</feature>
<sequence>NIQWVVPTLSSLCTGFGLFPKFFLQLLNYIVDASLMFAASAIAGTTFMRSLAINPLFACYIYESIVINNCQTLVRTIAIVSVPSPFVFNFNGRQIR</sequence>
<gene>
    <name evidence="2" type="ORF">K444DRAFT_474040</name>
</gene>
<feature type="non-terminal residue" evidence="2">
    <location>
        <position position="1"/>
    </location>
</feature>
<reference evidence="2 3" key="1">
    <citation type="submission" date="2016-04" db="EMBL/GenBank/DDBJ databases">
        <title>A degradative enzymes factory behind the ericoid mycorrhizal symbiosis.</title>
        <authorList>
            <consortium name="DOE Joint Genome Institute"/>
            <person name="Martino E."/>
            <person name="Morin E."/>
            <person name="Grelet G."/>
            <person name="Kuo A."/>
            <person name="Kohler A."/>
            <person name="Daghino S."/>
            <person name="Barry K."/>
            <person name="Choi C."/>
            <person name="Cichocki N."/>
            <person name="Clum A."/>
            <person name="Copeland A."/>
            <person name="Hainaut M."/>
            <person name="Haridas S."/>
            <person name="Labutti K."/>
            <person name="Lindquist E."/>
            <person name="Lipzen A."/>
            <person name="Khouja H.-R."/>
            <person name="Murat C."/>
            <person name="Ohm R."/>
            <person name="Olson A."/>
            <person name="Spatafora J."/>
            <person name="Veneault-Fourrey C."/>
            <person name="Henrissat B."/>
            <person name="Grigoriev I."/>
            <person name="Martin F."/>
            <person name="Perotto S."/>
        </authorList>
    </citation>
    <scope>NUCLEOTIDE SEQUENCE [LARGE SCALE GENOMIC DNA]</scope>
    <source>
        <strain evidence="2 3">E</strain>
    </source>
</reference>
<dbReference type="Proteomes" id="UP000235371">
    <property type="component" value="Unassembled WGS sequence"/>
</dbReference>
<dbReference type="OrthoDB" id="9986881at2759"/>